<comment type="similarity">
    <text evidence="2">Belongs to the nematode receptor-like protein srd family.</text>
</comment>
<feature type="transmembrane region" description="Helical" evidence="6">
    <location>
        <begin position="112"/>
        <end position="133"/>
    </location>
</feature>
<feature type="transmembrane region" description="Helical" evidence="6">
    <location>
        <begin position="202"/>
        <end position="223"/>
    </location>
</feature>
<dbReference type="PANTHER" id="PTHR22945:SF19">
    <property type="entry name" value="SERPENTINE RECEPTOR, CLASS D (DELTA)"/>
    <property type="match status" value="1"/>
</dbReference>
<keyword evidence="5 6" id="KW-0472">Membrane</keyword>
<evidence type="ECO:0000256" key="3">
    <source>
        <dbReference type="ARBA" id="ARBA00022692"/>
    </source>
</evidence>
<dbReference type="AlphaFoldDB" id="A0AAE9AA04"/>
<feature type="transmembrane region" description="Helical" evidence="6">
    <location>
        <begin position="244"/>
        <end position="266"/>
    </location>
</feature>
<feature type="transmembrane region" description="Helical" evidence="6">
    <location>
        <begin position="145"/>
        <end position="166"/>
    </location>
</feature>
<evidence type="ECO:0000256" key="4">
    <source>
        <dbReference type="ARBA" id="ARBA00022989"/>
    </source>
</evidence>
<dbReference type="Pfam" id="PF10317">
    <property type="entry name" value="7TM_GPCR_Srd"/>
    <property type="match status" value="2"/>
</dbReference>
<dbReference type="EMBL" id="CP090894">
    <property type="protein sequence ID" value="ULT96325.1"/>
    <property type="molecule type" value="Genomic_DNA"/>
</dbReference>
<comment type="subcellular location">
    <subcellularLocation>
        <location evidence="1">Membrane</location>
        <topology evidence="1">Multi-pass membrane protein</topology>
    </subcellularLocation>
</comment>
<dbReference type="GO" id="GO:0016020">
    <property type="term" value="C:membrane"/>
    <property type="evidence" value="ECO:0007669"/>
    <property type="project" value="UniProtKB-SubCell"/>
</dbReference>
<gene>
    <name evidence="7" type="ORF">L3Y34_004734</name>
</gene>
<proteinExistence type="inferred from homology"/>
<dbReference type="Proteomes" id="UP000827892">
    <property type="component" value="Chromosome IV"/>
</dbReference>
<feature type="transmembrane region" description="Helical" evidence="6">
    <location>
        <begin position="6"/>
        <end position="31"/>
    </location>
</feature>
<feature type="transmembrane region" description="Helical" evidence="6">
    <location>
        <begin position="286"/>
        <end position="306"/>
    </location>
</feature>
<reference evidence="7 8" key="1">
    <citation type="submission" date="2022-05" db="EMBL/GenBank/DDBJ databases">
        <title>Chromosome-level reference genomes for two strains of Caenorhabditis briggsae: an improved platform for comparative genomics.</title>
        <authorList>
            <person name="Stevens L."/>
            <person name="Andersen E.C."/>
        </authorList>
    </citation>
    <scope>NUCLEOTIDE SEQUENCE [LARGE SCALE GENOMIC DNA]</scope>
    <source>
        <strain evidence="7">QX1410_ONT</strain>
        <tissue evidence="7">Whole-organism</tissue>
    </source>
</reference>
<feature type="transmembrane region" description="Helical" evidence="6">
    <location>
        <begin position="43"/>
        <end position="61"/>
    </location>
</feature>
<keyword evidence="3 6" id="KW-0812">Transmembrane</keyword>
<evidence type="ECO:0000256" key="5">
    <source>
        <dbReference type="ARBA" id="ARBA00023136"/>
    </source>
</evidence>
<keyword evidence="4 6" id="KW-1133">Transmembrane helix</keyword>
<name>A0AAE9AA04_CAEBR</name>
<dbReference type="InterPro" id="IPR019421">
    <property type="entry name" value="7TM_GPCR_serpentine_rcpt_Srd"/>
</dbReference>
<evidence type="ECO:0000256" key="6">
    <source>
        <dbReference type="SAM" id="Phobius"/>
    </source>
</evidence>
<evidence type="ECO:0000313" key="8">
    <source>
        <dbReference type="Proteomes" id="UP000827892"/>
    </source>
</evidence>
<evidence type="ECO:0000256" key="1">
    <source>
        <dbReference type="ARBA" id="ARBA00004141"/>
    </source>
</evidence>
<dbReference type="InterPro" id="IPR050920">
    <property type="entry name" value="Nematode_rcpt-like_delta"/>
</dbReference>
<evidence type="ECO:0000313" key="7">
    <source>
        <dbReference type="EMBL" id="ULT96325.1"/>
    </source>
</evidence>
<evidence type="ECO:0000256" key="2">
    <source>
        <dbReference type="ARBA" id="ARBA00009166"/>
    </source>
</evidence>
<accession>A0AAE9AA04</accession>
<dbReference type="SUPFAM" id="SSF81321">
    <property type="entry name" value="Family A G protein-coupled receptor-like"/>
    <property type="match status" value="1"/>
</dbReference>
<organism evidence="7 8">
    <name type="scientific">Caenorhabditis briggsae</name>
    <dbReference type="NCBI Taxonomy" id="6238"/>
    <lineage>
        <taxon>Eukaryota</taxon>
        <taxon>Metazoa</taxon>
        <taxon>Ecdysozoa</taxon>
        <taxon>Nematoda</taxon>
        <taxon>Chromadorea</taxon>
        <taxon>Rhabditida</taxon>
        <taxon>Rhabditina</taxon>
        <taxon>Rhabditomorpha</taxon>
        <taxon>Rhabditoidea</taxon>
        <taxon>Rhabditidae</taxon>
        <taxon>Peloderinae</taxon>
        <taxon>Caenorhabditis</taxon>
    </lineage>
</organism>
<protein>
    <submittedName>
        <fullName evidence="7">Uncharacterized protein</fullName>
    </submittedName>
</protein>
<dbReference type="PANTHER" id="PTHR22945">
    <property type="entry name" value="SERPENTINE RECEPTOR, CLASS D DELTA"/>
    <property type="match status" value="1"/>
</dbReference>
<sequence>MWPDTLYWIFIGIIDILAIILNAILIYFALYRTPKMVRVYTTLIINLAFTDCCSAFLNFFVQQRMIPSGFTIGYISNGWCKLIGYRFCFLRHFLPLKRYRISLNRSPPNHNLMAHFIVHSNYSLVLSFAYRYYILRKPEPRRKTLLIVLFFTYLPSFLQLVLYQFAESDPSEIVRLLQPYHPTYNFTGLTVSGVADIRSVYALYKILQMTVMTVPIFSTILFLRNKIINRLLYRGINISINTKSLHSQLLMALTYQALLPTLYSINVLMYVLEQFGVYSTAFFENFLMSGLVLIPFFSPFTSFFFFTPYKRILLGMILKKIDKRPAATSETGPGSFPI</sequence>